<keyword evidence="11" id="KW-1185">Reference proteome</keyword>
<keyword evidence="4 7" id="KW-0239">DNA-directed DNA polymerase</keyword>
<reference evidence="10 11" key="1">
    <citation type="submission" date="2018-08" db="EMBL/GenBank/DDBJ databases">
        <title>Genome and evolution of the arbuscular mycorrhizal fungus Diversispora epigaea (formerly Glomus versiforme) and its bacterial endosymbionts.</title>
        <authorList>
            <person name="Sun X."/>
            <person name="Fei Z."/>
            <person name="Harrison M."/>
        </authorList>
    </citation>
    <scope>NUCLEOTIDE SEQUENCE [LARGE SCALE GENOMIC DNA]</scope>
    <source>
        <strain evidence="10 11">IT104</strain>
    </source>
</reference>
<dbReference type="AlphaFoldDB" id="A0A397GT65"/>
<dbReference type="Gene3D" id="3.90.1600.10">
    <property type="entry name" value="Palm domain of DNA polymerase"/>
    <property type="match status" value="1"/>
</dbReference>
<evidence type="ECO:0000313" key="11">
    <source>
        <dbReference type="Proteomes" id="UP000266861"/>
    </source>
</evidence>
<dbReference type="GO" id="GO:0006261">
    <property type="term" value="P:DNA-templated DNA replication"/>
    <property type="evidence" value="ECO:0007669"/>
    <property type="project" value="TreeGrafter"/>
</dbReference>
<keyword evidence="2 7" id="KW-0808">Transferase</keyword>
<dbReference type="InterPro" id="IPR006133">
    <property type="entry name" value="DNA-dir_DNA_pol_B_exonuc"/>
</dbReference>
<dbReference type="PANTHER" id="PTHR10322:SF23">
    <property type="entry name" value="DNA POLYMERASE DELTA CATALYTIC SUBUNIT"/>
    <property type="match status" value="1"/>
</dbReference>
<comment type="caution">
    <text evidence="10">The sequence shown here is derived from an EMBL/GenBank/DDBJ whole genome shotgun (WGS) entry which is preliminary data.</text>
</comment>
<organism evidence="10 11">
    <name type="scientific">Diversispora epigaea</name>
    <dbReference type="NCBI Taxonomy" id="1348612"/>
    <lineage>
        <taxon>Eukaryota</taxon>
        <taxon>Fungi</taxon>
        <taxon>Fungi incertae sedis</taxon>
        <taxon>Mucoromycota</taxon>
        <taxon>Glomeromycotina</taxon>
        <taxon>Glomeromycetes</taxon>
        <taxon>Diversisporales</taxon>
        <taxon>Diversisporaceae</taxon>
        <taxon>Diversispora</taxon>
    </lineage>
</organism>
<dbReference type="OrthoDB" id="2399525at2759"/>
<evidence type="ECO:0000259" key="8">
    <source>
        <dbReference type="Pfam" id="PF00136"/>
    </source>
</evidence>
<proteinExistence type="inferred from homology"/>
<feature type="domain" description="DNA-directed DNA polymerase family B multifunctional" evidence="8">
    <location>
        <begin position="704"/>
        <end position="1040"/>
    </location>
</feature>
<dbReference type="Gene3D" id="3.30.420.10">
    <property type="entry name" value="Ribonuclease H-like superfamily/Ribonuclease H"/>
    <property type="match status" value="1"/>
</dbReference>
<feature type="domain" description="DNA-directed DNA polymerase family B multifunctional" evidence="8">
    <location>
        <begin position="503"/>
        <end position="646"/>
    </location>
</feature>
<dbReference type="Gene3D" id="1.10.132.60">
    <property type="entry name" value="DNA polymerase family B, C-terminal domain"/>
    <property type="match status" value="1"/>
</dbReference>
<dbReference type="InterPro" id="IPR036397">
    <property type="entry name" value="RNaseH_sf"/>
</dbReference>
<dbReference type="PANTHER" id="PTHR10322">
    <property type="entry name" value="DNA POLYMERASE CATALYTIC SUBUNIT"/>
    <property type="match status" value="1"/>
</dbReference>
<dbReference type="SUPFAM" id="SSF56672">
    <property type="entry name" value="DNA/RNA polymerases"/>
    <property type="match status" value="1"/>
</dbReference>
<dbReference type="GO" id="GO:0003887">
    <property type="term" value="F:DNA-directed DNA polymerase activity"/>
    <property type="evidence" value="ECO:0007669"/>
    <property type="project" value="UniProtKB-KW"/>
</dbReference>
<dbReference type="Pfam" id="PF00136">
    <property type="entry name" value="DNA_pol_B"/>
    <property type="match status" value="2"/>
</dbReference>
<dbReference type="SUPFAM" id="SSF53098">
    <property type="entry name" value="Ribonuclease H-like"/>
    <property type="match status" value="1"/>
</dbReference>
<dbReference type="InterPro" id="IPR006172">
    <property type="entry name" value="DNA-dir_DNA_pol_B"/>
</dbReference>
<evidence type="ECO:0000256" key="5">
    <source>
        <dbReference type="ARBA" id="ARBA00023125"/>
    </source>
</evidence>
<dbReference type="PROSITE" id="PS00116">
    <property type="entry name" value="DNA_POLYMERASE_B"/>
    <property type="match status" value="1"/>
</dbReference>
<evidence type="ECO:0000256" key="3">
    <source>
        <dbReference type="ARBA" id="ARBA00022695"/>
    </source>
</evidence>
<dbReference type="InterPro" id="IPR043502">
    <property type="entry name" value="DNA/RNA_pol_sf"/>
</dbReference>
<comment type="catalytic activity">
    <reaction evidence="6 7">
        <text>DNA(n) + a 2'-deoxyribonucleoside 5'-triphosphate = DNA(n+1) + diphosphate</text>
        <dbReference type="Rhea" id="RHEA:22508"/>
        <dbReference type="Rhea" id="RHEA-COMP:17339"/>
        <dbReference type="Rhea" id="RHEA-COMP:17340"/>
        <dbReference type="ChEBI" id="CHEBI:33019"/>
        <dbReference type="ChEBI" id="CHEBI:61560"/>
        <dbReference type="ChEBI" id="CHEBI:173112"/>
        <dbReference type="EC" id="2.7.7.7"/>
    </reaction>
</comment>
<dbReference type="InterPro" id="IPR006134">
    <property type="entry name" value="DNA-dir_DNA_pol_B_multi_dom"/>
</dbReference>
<gene>
    <name evidence="10" type="ORF">Glove_481g40</name>
</gene>
<dbReference type="InterPro" id="IPR042087">
    <property type="entry name" value="DNA_pol_B_thumb"/>
</dbReference>
<keyword evidence="7" id="KW-0235">DNA replication</keyword>
<feature type="domain" description="DNA-directed DNA polymerase family B exonuclease" evidence="9">
    <location>
        <begin position="228"/>
        <end position="408"/>
    </location>
</feature>
<dbReference type="InterPro" id="IPR023211">
    <property type="entry name" value="DNA_pol_palm_dom_sf"/>
</dbReference>
<dbReference type="PRINTS" id="PR00106">
    <property type="entry name" value="DNAPOLB"/>
</dbReference>
<comment type="similarity">
    <text evidence="1 7">Belongs to the DNA polymerase type-B family.</text>
</comment>
<evidence type="ECO:0000256" key="6">
    <source>
        <dbReference type="ARBA" id="ARBA00049244"/>
    </source>
</evidence>
<dbReference type="GO" id="GO:0003677">
    <property type="term" value="F:DNA binding"/>
    <property type="evidence" value="ECO:0007669"/>
    <property type="project" value="UniProtKB-KW"/>
</dbReference>
<protein>
    <recommendedName>
        <fullName evidence="7">DNA polymerase</fullName>
        <ecNumber evidence="7">2.7.7.7</ecNumber>
    </recommendedName>
</protein>
<keyword evidence="5 7" id="KW-0238">DNA-binding</keyword>
<dbReference type="InterPro" id="IPR017964">
    <property type="entry name" value="DNA-dir_DNA_pol_B_CS"/>
</dbReference>
<evidence type="ECO:0000259" key="9">
    <source>
        <dbReference type="Pfam" id="PF03104"/>
    </source>
</evidence>
<dbReference type="Pfam" id="PF03104">
    <property type="entry name" value="DNA_pol_B_exo1"/>
    <property type="match status" value="1"/>
</dbReference>
<evidence type="ECO:0000313" key="10">
    <source>
        <dbReference type="EMBL" id="RHZ51250.1"/>
    </source>
</evidence>
<dbReference type="SMART" id="SM00486">
    <property type="entry name" value="POLBc"/>
    <property type="match status" value="1"/>
</dbReference>
<dbReference type="InterPro" id="IPR050240">
    <property type="entry name" value="DNA_pol_type-B"/>
</dbReference>
<accession>A0A397GT65</accession>
<name>A0A397GT65_9GLOM</name>
<dbReference type="STRING" id="1348612.A0A397GT65"/>
<dbReference type="EMBL" id="PQFF01000420">
    <property type="protein sequence ID" value="RHZ51250.1"/>
    <property type="molecule type" value="Genomic_DNA"/>
</dbReference>
<keyword evidence="3 7" id="KW-0548">Nucleotidyltransferase</keyword>
<evidence type="ECO:0000256" key="2">
    <source>
        <dbReference type="ARBA" id="ARBA00022679"/>
    </source>
</evidence>
<evidence type="ECO:0000256" key="4">
    <source>
        <dbReference type="ARBA" id="ARBA00022932"/>
    </source>
</evidence>
<evidence type="ECO:0000256" key="1">
    <source>
        <dbReference type="ARBA" id="ARBA00005755"/>
    </source>
</evidence>
<dbReference type="Proteomes" id="UP000266861">
    <property type="component" value="Unassembled WGS sequence"/>
</dbReference>
<dbReference type="InterPro" id="IPR012337">
    <property type="entry name" value="RNaseH-like_sf"/>
</dbReference>
<dbReference type="EC" id="2.7.7.7" evidence="7"/>
<sequence>MTNQKQNTAAQLIRYGGGESIEGAPTRSDIISKCDNGLTAILQRNLSDKQPMHFMPNDVGDATEYINGISTYILRIYGTLINGQKARVDIMGIKPFFDIVVPGGEQLAIFKSNLVKIISKTLKGTSKFGIKIVDAFPIRGYHTKKKLYIRVITWNQYDRLNALKAAREANLETASDDLNCKYYYRKIAREKRLPLSSWATLYDYIYDKNIFRVSVDNYKPIDENEYTNPLIEPALFRDKTLVLTWDIETYSSRGTGGLPVAKNAEDQVFMICMTVHWKDDSNPLAQICLVDVETKPDPGWITVICGNQTNLLKAFTLYWKYLTPDIQIGFNDSQYDWPFVIEKAKNLGILEWMFNHMSPEPLGIEKITKWQYQYNAIKVNDENFHSRHLKIPGCVAIDVRPCFKKLYSKAEKSSLAFYLEKCELDNKVELPNHRMNKYYERALKETNNTTAEQMREVAGYCIVDALSCQRLMIKHNVIDEYREKVSISFLSLFDAHYFADGMKVKNLLASRTWELGFLNTMIPQKQTESGKYPGAYVFPPEKGLENKRPVTGFDYASLYPSLIMTYNLSPDKIILSREHAISVARSGKKLHMIEFEFNGRDIIAWSVKHENQSEMEGLYVIVLKELLIKRNEMKKRLAPLSEKKENMELILSNVEGERTIPETIEYILKNAEKKNRDKLTKKLHPFINKNNHEFMVEYNSICFDHACLNAKQTALKVYMNTFYGEAGNNESPFFSLQLAGGVTSAGQRNIKLVADFVKNKEFKIKYGDTDSLYLVCPEEYFQECDTAYDNGNGISKEKYWNEMVKISMRVMGELRDKVNKFLKKDNGSTYLKMAYEEVLFPVVFTGKKKYYGIQHIKEPNFDPDPDKLFIRGVDIVKRGQSKLFRKIGKEIMRESMEIDNNRTLYQIVEEVLKNTVKNSSQIDINECIRTYAWKPDKDNKSVKRFISRIKSNHAREVEESKQFIKKGLAPVPYLYNTPEPGERFECVVVEREDRYDEYGKKISWKVGGHMEYPDVVKKLNKKIDINYYLKSVVGLCARFINSDKCFEPPTDDESLINITAPDKLWTKKDELEQKSAERWIKGYIKDLRDGPKKEEIIISHLWGEAVAYAEKLHLSISNIGKKKETGYYTLNNDYLNVLDKIADSTRLKLSDLLSKLSKLNEEYRNGLHKLITQAQKCKPDITILEEYIFLYNLEPECETLIEFRNTWYKVIGIKFAHEQALSIMHNSKKDDSSEEVKLRYGVLSDIDEIVDLYY</sequence>
<dbReference type="GO" id="GO:0000166">
    <property type="term" value="F:nucleotide binding"/>
    <property type="evidence" value="ECO:0007669"/>
    <property type="project" value="InterPro"/>
</dbReference>
<evidence type="ECO:0000256" key="7">
    <source>
        <dbReference type="RuleBase" id="RU000442"/>
    </source>
</evidence>